<comment type="similarity">
    <text evidence="1">Belongs to the CDV3 family.</text>
</comment>
<evidence type="ECO:0000313" key="3">
    <source>
        <dbReference type="EMBL" id="CAD5112674.1"/>
    </source>
</evidence>
<dbReference type="AlphaFoldDB" id="A0A7I8V8W5"/>
<feature type="compositionally biased region" description="Basic and acidic residues" evidence="2">
    <location>
        <begin position="50"/>
        <end position="65"/>
    </location>
</feature>
<sequence length="232" mass="25934">MSSDEELQDFFAKKDKTKIKKKAKTKTGKESVDSPVDNSGKSKVKKAKKKEKEKAPETESKSEKKDDEEEWIDFETPAEVDLSGLRINTQLTQQVEEESKDIETEEERAEKDKEEGPWKPVTQTAKPPTPEPVVPEVEPTPKQEETEQKYVPPQKRSTSDNRPLAPVVLGKWKKSAPNIKSEEDFPTLGAIVPSDISGGNFENVQRGGRYMDTSKSTVPTLEVGNKYGALAD</sequence>
<dbReference type="PANTHER" id="PTHR16284">
    <property type="entry name" value="PROTEIN CDV3 HOMOLOG"/>
    <property type="match status" value="1"/>
</dbReference>
<reference evidence="3 4" key="1">
    <citation type="submission" date="2020-08" db="EMBL/GenBank/DDBJ databases">
        <authorList>
            <person name="Hejnol A."/>
        </authorList>
    </citation>
    <scope>NUCLEOTIDE SEQUENCE [LARGE SCALE GENOMIC DNA]</scope>
</reference>
<keyword evidence="4" id="KW-1185">Reference proteome</keyword>
<evidence type="ECO:0000256" key="2">
    <source>
        <dbReference type="SAM" id="MobiDB-lite"/>
    </source>
</evidence>
<dbReference type="InterPro" id="IPR026806">
    <property type="entry name" value="CDV3"/>
</dbReference>
<dbReference type="EMBL" id="CAJFCJ010000002">
    <property type="protein sequence ID" value="CAD5112674.1"/>
    <property type="molecule type" value="Genomic_DNA"/>
</dbReference>
<feature type="region of interest" description="Disordered" evidence="2">
    <location>
        <begin position="193"/>
        <end position="216"/>
    </location>
</feature>
<dbReference type="PANTHER" id="PTHR16284:SF13">
    <property type="entry name" value="PROTEIN CDV3 HOMOLOG"/>
    <property type="match status" value="1"/>
</dbReference>
<feature type="compositionally biased region" description="Basic and acidic residues" evidence="2">
    <location>
        <begin position="108"/>
        <end position="117"/>
    </location>
</feature>
<proteinExistence type="inferred from homology"/>
<evidence type="ECO:0000313" key="4">
    <source>
        <dbReference type="Proteomes" id="UP000549394"/>
    </source>
</evidence>
<gene>
    <name evidence="3" type="ORF">DGYR_LOCUS1776</name>
</gene>
<feature type="compositionally biased region" description="Basic and acidic residues" evidence="2">
    <location>
        <begin position="139"/>
        <end position="148"/>
    </location>
</feature>
<dbReference type="GO" id="GO:0005737">
    <property type="term" value="C:cytoplasm"/>
    <property type="evidence" value="ECO:0007669"/>
    <property type="project" value="TreeGrafter"/>
</dbReference>
<dbReference type="Proteomes" id="UP000549394">
    <property type="component" value="Unassembled WGS sequence"/>
</dbReference>
<name>A0A7I8V8W5_9ANNE</name>
<comment type="caution">
    <text evidence="3">The sequence shown here is derived from an EMBL/GenBank/DDBJ whole genome shotgun (WGS) entry which is preliminary data.</text>
</comment>
<evidence type="ECO:0000256" key="1">
    <source>
        <dbReference type="ARBA" id="ARBA00006062"/>
    </source>
</evidence>
<feature type="region of interest" description="Disordered" evidence="2">
    <location>
        <begin position="17"/>
        <end position="169"/>
    </location>
</feature>
<dbReference type="OrthoDB" id="6288097at2759"/>
<feature type="compositionally biased region" description="Acidic residues" evidence="2">
    <location>
        <begin position="66"/>
        <end position="78"/>
    </location>
</feature>
<feature type="compositionally biased region" description="Basic residues" evidence="2">
    <location>
        <begin position="17"/>
        <end position="26"/>
    </location>
</feature>
<dbReference type="Pfam" id="PF15359">
    <property type="entry name" value="CDV3"/>
    <property type="match status" value="1"/>
</dbReference>
<feature type="compositionally biased region" description="Acidic residues" evidence="2">
    <location>
        <begin position="95"/>
        <end position="107"/>
    </location>
</feature>
<accession>A0A7I8V8W5</accession>
<protein>
    <submittedName>
        <fullName evidence="3">DgyrCDS1895</fullName>
    </submittedName>
</protein>
<organism evidence="3 4">
    <name type="scientific">Dimorphilus gyrociliatus</name>
    <dbReference type="NCBI Taxonomy" id="2664684"/>
    <lineage>
        <taxon>Eukaryota</taxon>
        <taxon>Metazoa</taxon>
        <taxon>Spiralia</taxon>
        <taxon>Lophotrochozoa</taxon>
        <taxon>Annelida</taxon>
        <taxon>Polychaeta</taxon>
        <taxon>Polychaeta incertae sedis</taxon>
        <taxon>Dinophilidae</taxon>
        <taxon>Dimorphilus</taxon>
    </lineage>
</organism>